<gene>
    <name evidence="2" type="ORF">BECKFM1743B_GA0114221_100666</name>
    <name evidence="1" type="ORF">BECKFM1743C_GA0114222_101454</name>
</gene>
<name>A0A450SMC4_9GAMM</name>
<evidence type="ECO:0000313" key="2">
    <source>
        <dbReference type="EMBL" id="VFK08334.1"/>
    </source>
</evidence>
<dbReference type="EMBL" id="CAADFL010000066">
    <property type="protein sequence ID" value="VFK08334.1"/>
    <property type="molecule type" value="Genomic_DNA"/>
</dbReference>
<accession>A0A450SMC4</accession>
<reference evidence="1" key="1">
    <citation type="submission" date="2019-02" db="EMBL/GenBank/DDBJ databases">
        <authorList>
            <person name="Gruber-Vodicka R. H."/>
            <person name="Seah K. B. B."/>
        </authorList>
    </citation>
    <scope>NUCLEOTIDE SEQUENCE</scope>
    <source>
        <strain evidence="2">BECK_BZ164</strain>
        <strain evidence="1">BECK_BZ165</strain>
    </source>
</reference>
<evidence type="ECO:0000313" key="1">
    <source>
        <dbReference type="EMBL" id="VFJ54844.1"/>
    </source>
</evidence>
<sequence>MASPIEIDKFREEVQARLKEIDNPRLSAAFAVRVALAALPMLAHWVEKKLGSYRISG</sequence>
<proteinExistence type="predicted"/>
<dbReference type="AlphaFoldDB" id="A0A450SMC4"/>
<organism evidence="1">
    <name type="scientific">Candidatus Kentrum sp. FM</name>
    <dbReference type="NCBI Taxonomy" id="2126340"/>
    <lineage>
        <taxon>Bacteria</taxon>
        <taxon>Pseudomonadati</taxon>
        <taxon>Pseudomonadota</taxon>
        <taxon>Gammaproteobacteria</taxon>
        <taxon>Candidatus Kentrum</taxon>
    </lineage>
</organism>
<protein>
    <submittedName>
        <fullName evidence="1">Uncharacterized protein</fullName>
    </submittedName>
</protein>
<dbReference type="EMBL" id="CAADFA010000145">
    <property type="protein sequence ID" value="VFJ54844.1"/>
    <property type="molecule type" value="Genomic_DNA"/>
</dbReference>